<proteinExistence type="predicted"/>
<dbReference type="Gene3D" id="1.10.510.10">
    <property type="entry name" value="Transferase(Phosphotransferase) domain 1"/>
    <property type="match status" value="1"/>
</dbReference>
<reference evidence="2" key="1">
    <citation type="journal article" date="2019" name="Int. J. Syst. Evol. Microbiol.">
        <title>The Global Catalogue of Microorganisms (GCM) 10K type strain sequencing project: providing services to taxonomists for standard genome sequencing and annotation.</title>
        <authorList>
            <consortium name="The Broad Institute Genomics Platform"/>
            <consortium name="The Broad Institute Genome Sequencing Center for Infectious Disease"/>
            <person name="Wu L."/>
            <person name="Ma J."/>
        </authorList>
    </citation>
    <scope>NUCLEOTIDE SEQUENCE [LARGE SCALE GENOMIC DNA]</scope>
    <source>
        <strain evidence="2">KCTC 42281</strain>
    </source>
</reference>
<dbReference type="RefSeq" id="WP_380097409.1">
    <property type="nucleotide sequence ID" value="NZ_JBHRYD010000010.1"/>
</dbReference>
<evidence type="ECO:0000313" key="2">
    <source>
        <dbReference type="Proteomes" id="UP001595613"/>
    </source>
</evidence>
<evidence type="ECO:0000313" key="1">
    <source>
        <dbReference type="EMBL" id="MFC3705554.1"/>
    </source>
</evidence>
<dbReference type="InterPro" id="IPR011009">
    <property type="entry name" value="Kinase-like_dom_sf"/>
</dbReference>
<dbReference type="Proteomes" id="UP001595613">
    <property type="component" value="Unassembled WGS sequence"/>
</dbReference>
<name>A0ABV7X348_9HYPH</name>
<keyword evidence="2" id="KW-1185">Reference proteome</keyword>
<organism evidence="1 2">
    <name type="scientific">Devosia honganensis</name>
    <dbReference type="NCBI Taxonomy" id="1610527"/>
    <lineage>
        <taxon>Bacteria</taxon>
        <taxon>Pseudomonadati</taxon>
        <taxon>Pseudomonadota</taxon>
        <taxon>Alphaproteobacteria</taxon>
        <taxon>Hyphomicrobiales</taxon>
        <taxon>Devosiaceae</taxon>
        <taxon>Devosia</taxon>
    </lineage>
</organism>
<protein>
    <submittedName>
        <fullName evidence="1">Aminoglycoside phosphotransferase family protein</fullName>
    </submittedName>
</protein>
<dbReference type="Pfam" id="PF04655">
    <property type="entry name" value="APH_6_hur"/>
    <property type="match status" value="1"/>
</dbReference>
<dbReference type="InterPro" id="IPR006748">
    <property type="entry name" value="NH2Glyco/OHUrea_AB-resist_kin"/>
</dbReference>
<sequence length="282" mass="30763">MNQSPVETALSRAMIRWSLTKATPAAETARSWIFRVEQNGRNFAALKILKPVVAEEEGRGARLLQWYEGEGAATVFDIHGDTIFMEWLDGGTLGEPARNGRDEEATSAFASVVANLHRPRPDVPEGLMPLRQRFSALFEADARTWPHTARDLYARATGIALKLFDKPMAEVPLHGDLHHDNILSSDRGWLAIDPKGLIGDPHYELANAFRNPAGAIKLAADPRRISAMADAFAARLGLDRKRIIGFAAAHSGLSACWDLAAGNAITVDLAVLPHLLSAYDQA</sequence>
<dbReference type="SUPFAM" id="SSF56112">
    <property type="entry name" value="Protein kinase-like (PK-like)"/>
    <property type="match status" value="1"/>
</dbReference>
<accession>A0ABV7X348</accession>
<dbReference type="EMBL" id="JBHRYD010000010">
    <property type="protein sequence ID" value="MFC3705554.1"/>
    <property type="molecule type" value="Genomic_DNA"/>
</dbReference>
<comment type="caution">
    <text evidence="1">The sequence shown here is derived from an EMBL/GenBank/DDBJ whole genome shotgun (WGS) entry which is preliminary data.</text>
</comment>
<gene>
    <name evidence="1" type="ORF">ACFOOL_12375</name>
</gene>